<evidence type="ECO:0000313" key="2">
    <source>
        <dbReference type="EMBL" id="ADI17060.1"/>
    </source>
</evidence>
<dbReference type="EMBL" id="GU474853">
    <property type="protein sequence ID" value="ADI17060.1"/>
    <property type="molecule type" value="Genomic_DNA"/>
</dbReference>
<evidence type="ECO:0000256" key="1">
    <source>
        <dbReference type="SAM" id="MobiDB-lite"/>
    </source>
</evidence>
<sequence>MHLPTLKASASSDHIQPNKPKTQRQPRILSFCLNQQCQRTNPPRVWLQKSVPCAGSERGLRPCLSLVKGQYQKPQGVFEGADRTHLQGLTNPRTTCVHQNIMRAISGIFGV</sequence>
<protein>
    <submittedName>
        <fullName evidence="2">Uncharacterized protein</fullName>
    </submittedName>
</protein>
<feature type="compositionally biased region" description="Polar residues" evidence="1">
    <location>
        <begin position="8"/>
        <end position="25"/>
    </location>
</feature>
<name>E0XRL9_9PROT</name>
<organism evidence="2">
    <name type="scientific">uncultured alpha proteobacterium HF0010_30A23</name>
    <dbReference type="NCBI Taxonomy" id="710802"/>
    <lineage>
        <taxon>Bacteria</taxon>
        <taxon>Pseudomonadati</taxon>
        <taxon>Pseudomonadota</taxon>
        <taxon>Alphaproteobacteria</taxon>
        <taxon>environmental samples</taxon>
    </lineage>
</organism>
<feature type="region of interest" description="Disordered" evidence="1">
    <location>
        <begin position="1"/>
        <end position="25"/>
    </location>
</feature>
<proteinExistence type="predicted"/>
<dbReference type="AlphaFoldDB" id="E0XRL9"/>
<accession>E0XRL9</accession>
<reference evidence="2" key="1">
    <citation type="journal article" date="2011" name="Environ. Microbiol.">
        <title>Time-series analyses of Monterey Bay coastal microbial picoplankton using a 'genome proxy' microarray.</title>
        <authorList>
            <person name="Rich V.I."/>
            <person name="Pham V.D."/>
            <person name="Eppley J."/>
            <person name="Shi Y."/>
            <person name="DeLong E.F."/>
        </authorList>
    </citation>
    <scope>NUCLEOTIDE SEQUENCE</scope>
</reference>